<protein>
    <submittedName>
        <fullName evidence="1">Uncharacterized protein</fullName>
    </submittedName>
</protein>
<evidence type="ECO:0000313" key="1">
    <source>
        <dbReference type="EMBL" id="JAD41882.1"/>
    </source>
</evidence>
<proteinExistence type="predicted"/>
<accession>A0A0A9A4B2</accession>
<reference evidence="1" key="2">
    <citation type="journal article" date="2015" name="Data Brief">
        <title>Shoot transcriptome of the giant reed, Arundo donax.</title>
        <authorList>
            <person name="Barrero R.A."/>
            <person name="Guerrero F.D."/>
            <person name="Moolhuijzen P."/>
            <person name="Goolsby J.A."/>
            <person name="Tidwell J."/>
            <person name="Bellgard S.E."/>
            <person name="Bellgard M.I."/>
        </authorList>
    </citation>
    <scope>NUCLEOTIDE SEQUENCE</scope>
    <source>
        <tissue evidence="1">Shoot tissue taken approximately 20 cm above the soil surface</tissue>
    </source>
</reference>
<dbReference type="EMBL" id="GBRH01256013">
    <property type="protein sequence ID" value="JAD41882.1"/>
    <property type="molecule type" value="Transcribed_RNA"/>
</dbReference>
<name>A0A0A9A4B2_ARUDO</name>
<sequence>MSMRRINLNSRRVYKMVNAAKNCRLRTCTMAPVRPRPLQVLAQAFQFSGRYSRIVLRSTIRPQ</sequence>
<organism evidence="1">
    <name type="scientific">Arundo donax</name>
    <name type="common">Giant reed</name>
    <name type="synonym">Donax arundinaceus</name>
    <dbReference type="NCBI Taxonomy" id="35708"/>
    <lineage>
        <taxon>Eukaryota</taxon>
        <taxon>Viridiplantae</taxon>
        <taxon>Streptophyta</taxon>
        <taxon>Embryophyta</taxon>
        <taxon>Tracheophyta</taxon>
        <taxon>Spermatophyta</taxon>
        <taxon>Magnoliopsida</taxon>
        <taxon>Liliopsida</taxon>
        <taxon>Poales</taxon>
        <taxon>Poaceae</taxon>
        <taxon>PACMAD clade</taxon>
        <taxon>Arundinoideae</taxon>
        <taxon>Arundineae</taxon>
        <taxon>Arundo</taxon>
    </lineage>
</organism>
<dbReference type="AlphaFoldDB" id="A0A0A9A4B2"/>
<reference evidence="1" key="1">
    <citation type="submission" date="2014-09" db="EMBL/GenBank/DDBJ databases">
        <authorList>
            <person name="Magalhaes I.L.F."/>
            <person name="Oliveira U."/>
            <person name="Santos F.R."/>
            <person name="Vidigal T.H.D.A."/>
            <person name="Brescovit A.D."/>
            <person name="Santos A.J."/>
        </authorList>
    </citation>
    <scope>NUCLEOTIDE SEQUENCE</scope>
    <source>
        <tissue evidence="1">Shoot tissue taken approximately 20 cm above the soil surface</tissue>
    </source>
</reference>